<accession>A0A239FNB6</accession>
<reference evidence="2 3" key="1">
    <citation type="submission" date="2017-06" db="EMBL/GenBank/DDBJ databases">
        <authorList>
            <person name="Kim H.J."/>
            <person name="Triplett B.A."/>
        </authorList>
    </citation>
    <scope>NUCLEOTIDE SEQUENCE [LARGE SCALE GENOMIC DNA]</scope>
    <source>
        <strain evidence="2 3">DSM 43151</strain>
    </source>
</reference>
<evidence type="ECO:0000259" key="1">
    <source>
        <dbReference type="SMART" id="SM00471"/>
    </source>
</evidence>
<feature type="domain" description="HD/PDEase" evidence="1">
    <location>
        <begin position="37"/>
        <end position="171"/>
    </location>
</feature>
<evidence type="ECO:0000313" key="2">
    <source>
        <dbReference type="EMBL" id="SNS57434.1"/>
    </source>
</evidence>
<dbReference type="AlphaFoldDB" id="A0A239FNB6"/>
<gene>
    <name evidence="2" type="ORF">SAMN06264365_118131</name>
</gene>
<dbReference type="SMART" id="SM00471">
    <property type="entry name" value="HDc"/>
    <property type="match status" value="1"/>
</dbReference>
<dbReference type="NCBIfam" id="TIGR00277">
    <property type="entry name" value="HDIG"/>
    <property type="match status" value="1"/>
</dbReference>
<dbReference type="EMBL" id="FZNR01000018">
    <property type="protein sequence ID" value="SNS57434.1"/>
    <property type="molecule type" value="Genomic_DNA"/>
</dbReference>
<dbReference type="InterPro" id="IPR006675">
    <property type="entry name" value="HDIG_dom"/>
</dbReference>
<dbReference type="Proteomes" id="UP000198415">
    <property type="component" value="Unassembled WGS sequence"/>
</dbReference>
<dbReference type="SUPFAM" id="SSF109604">
    <property type="entry name" value="HD-domain/PDEase-like"/>
    <property type="match status" value="1"/>
</dbReference>
<dbReference type="Pfam" id="PF01966">
    <property type="entry name" value="HD"/>
    <property type="match status" value="1"/>
</dbReference>
<evidence type="ECO:0000313" key="3">
    <source>
        <dbReference type="Proteomes" id="UP000198415"/>
    </source>
</evidence>
<name>A0A239FNB6_9ACTN</name>
<proteinExistence type="predicted"/>
<protein>
    <recommendedName>
        <fullName evidence="1">HD/PDEase domain-containing protein</fullName>
    </recommendedName>
</protein>
<dbReference type="InterPro" id="IPR006674">
    <property type="entry name" value="HD_domain"/>
</dbReference>
<dbReference type="Gene3D" id="1.10.3210.10">
    <property type="entry name" value="Hypothetical protein af1432"/>
    <property type="match status" value="1"/>
</dbReference>
<sequence>MVLSARRARPAIIAPVWIPEDSEIRSLHERVAPTREAFESVWTHCEIVCRIAEQLLDRLDLDVNAGLVRAGCLLHDIGVYRLYGRDGVLDHANYIRHGLLGHELLRAEGFPEYLCRFCSCHTGVGVTHADILDQGLPLPPGDYVARTGEESLVMYADKFHSKKSPPVFVSAAAYAASVGRFGPDKVERFSTMVATYGEPDLLALSAATGHAVVR</sequence>
<dbReference type="InterPro" id="IPR003607">
    <property type="entry name" value="HD/PDEase_dom"/>
</dbReference>
<dbReference type="CDD" id="cd00077">
    <property type="entry name" value="HDc"/>
    <property type="match status" value="1"/>
</dbReference>
<organism evidence="2 3">
    <name type="scientific">Actinoplanes regularis</name>
    <dbReference type="NCBI Taxonomy" id="52697"/>
    <lineage>
        <taxon>Bacteria</taxon>
        <taxon>Bacillati</taxon>
        <taxon>Actinomycetota</taxon>
        <taxon>Actinomycetes</taxon>
        <taxon>Micromonosporales</taxon>
        <taxon>Micromonosporaceae</taxon>
        <taxon>Actinoplanes</taxon>
    </lineage>
</organism>
<keyword evidence="3" id="KW-1185">Reference proteome</keyword>